<gene>
    <name evidence="5" type="ORF">ETB97_010294</name>
</gene>
<accession>A0A8H6E8G5</accession>
<dbReference type="GO" id="GO:0035097">
    <property type="term" value="C:histone methyltransferase complex"/>
    <property type="evidence" value="ECO:0007669"/>
    <property type="project" value="UniProtKB-ARBA"/>
</dbReference>
<dbReference type="InterPro" id="IPR056884">
    <property type="entry name" value="NPHP3-like_N"/>
</dbReference>
<evidence type="ECO:0000313" key="5">
    <source>
        <dbReference type="EMBL" id="KAF5863296.1"/>
    </source>
</evidence>
<dbReference type="FunFam" id="2.130.10.10:FF:000228">
    <property type="entry name" value="COMPASS-like H3K4 histone methylase component WDR5A"/>
    <property type="match status" value="1"/>
</dbReference>
<feature type="repeat" description="WD" evidence="3">
    <location>
        <begin position="1199"/>
        <end position="1240"/>
    </location>
</feature>
<dbReference type="Pfam" id="PF24883">
    <property type="entry name" value="NPHP3_N"/>
    <property type="match status" value="1"/>
</dbReference>
<dbReference type="InterPro" id="IPR007111">
    <property type="entry name" value="NACHT_NTPase"/>
</dbReference>
<dbReference type="SMART" id="SM00320">
    <property type="entry name" value="WD40"/>
    <property type="match status" value="14"/>
</dbReference>
<protein>
    <recommendedName>
        <fullName evidence="4">NACHT domain-containing protein</fullName>
    </recommendedName>
</protein>
<dbReference type="InterPro" id="IPR018391">
    <property type="entry name" value="PQQ_b-propeller_rpt"/>
</dbReference>
<feature type="repeat" description="WD" evidence="3">
    <location>
        <begin position="1241"/>
        <end position="1282"/>
    </location>
</feature>
<keyword evidence="6" id="KW-1185">Reference proteome</keyword>
<feature type="repeat" description="WD" evidence="3">
    <location>
        <begin position="779"/>
        <end position="820"/>
    </location>
</feature>
<evidence type="ECO:0000256" key="2">
    <source>
        <dbReference type="ARBA" id="ARBA00022737"/>
    </source>
</evidence>
<feature type="repeat" description="WD" evidence="3">
    <location>
        <begin position="947"/>
        <end position="988"/>
    </location>
</feature>
<dbReference type="Pfam" id="PF25173">
    <property type="entry name" value="Beta-prop_WDR3_1st"/>
    <property type="match status" value="2"/>
</dbReference>
<dbReference type="Proteomes" id="UP000541154">
    <property type="component" value="Unassembled WGS sequence"/>
</dbReference>
<feature type="repeat" description="WD" evidence="3">
    <location>
        <begin position="989"/>
        <end position="1030"/>
    </location>
</feature>
<reference evidence="5 6" key="1">
    <citation type="submission" date="2019-04" db="EMBL/GenBank/DDBJ databases">
        <title>Aspergillus burnettii sp. nov., novel species from soil in southeast Queensland.</title>
        <authorList>
            <person name="Gilchrist C.L.M."/>
            <person name="Pitt J.I."/>
            <person name="Lange L."/>
            <person name="Lacey H.J."/>
            <person name="Vuong D."/>
            <person name="Midgley D.J."/>
            <person name="Greenfield P."/>
            <person name="Bradbury M."/>
            <person name="Lacey E."/>
            <person name="Busk P.K."/>
            <person name="Pilgaard B."/>
            <person name="Chooi Y.H."/>
            <person name="Piggott A.M."/>
        </authorList>
    </citation>
    <scope>NUCLEOTIDE SEQUENCE [LARGE SCALE GENOMIC DNA]</scope>
    <source>
        <strain evidence="5 6">FRR 5400</strain>
    </source>
</reference>
<dbReference type="Pfam" id="PF00400">
    <property type="entry name" value="WD40"/>
    <property type="match status" value="5"/>
</dbReference>
<dbReference type="CDD" id="cd00200">
    <property type="entry name" value="WD40"/>
    <property type="match status" value="2"/>
</dbReference>
<feature type="repeat" description="WD" evidence="3">
    <location>
        <begin position="737"/>
        <end position="778"/>
    </location>
</feature>
<comment type="caution">
    <text evidence="5">The sequence shown here is derived from an EMBL/GenBank/DDBJ whole genome shotgun (WGS) entry which is preliminary data.</text>
</comment>
<dbReference type="PROSITE" id="PS50082">
    <property type="entry name" value="WD_REPEATS_2"/>
    <property type="match status" value="14"/>
</dbReference>
<feature type="repeat" description="WD" evidence="3">
    <location>
        <begin position="905"/>
        <end position="946"/>
    </location>
</feature>
<dbReference type="InterPro" id="IPR011047">
    <property type="entry name" value="Quinoprotein_ADH-like_sf"/>
</dbReference>
<feature type="repeat" description="WD" evidence="3">
    <location>
        <begin position="863"/>
        <end position="904"/>
    </location>
</feature>
<dbReference type="PANTHER" id="PTHR19848">
    <property type="entry name" value="WD40 REPEAT PROTEIN"/>
    <property type="match status" value="1"/>
</dbReference>
<evidence type="ECO:0000256" key="3">
    <source>
        <dbReference type="PROSITE-ProRule" id="PRU00221"/>
    </source>
</evidence>
<keyword evidence="2" id="KW-0677">Repeat</keyword>
<dbReference type="SMART" id="SM00564">
    <property type="entry name" value="PQQ"/>
    <property type="match status" value="9"/>
</dbReference>
<dbReference type="InterPro" id="IPR015943">
    <property type="entry name" value="WD40/YVTN_repeat-like_dom_sf"/>
</dbReference>
<dbReference type="PANTHER" id="PTHR19848:SF8">
    <property type="entry name" value="F-BOX AND WD REPEAT DOMAIN CONTAINING 7"/>
    <property type="match status" value="1"/>
</dbReference>
<feature type="repeat" description="WD" evidence="3">
    <location>
        <begin position="1283"/>
        <end position="1324"/>
    </location>
</feature>
<dbReference type="PROSITE" id="PS50837">
    <property type="entry name" value="NACHT"/>
    <property type="match status" value="1"/>
</dbReference>
<dbReference type="InterPro" id="IPR001680">
    <property type="entry name" value="WD40_rpt"/>
</dbReference>
<keyword evidence="1 3" id="KW-0853">WD repeat</keyword>
<proteinExistence type="predicted"/>
<dbReference type="PRINTS" id="PR00320">
    <property type="entry name" value="GPROTEINBRPT"/>
</dbReference>
<dbReference type="SUPFAM" id="SSF52540">
    <property type="entry name" value="P-loop containing nucleoside triphosphate hydrolases"/>
    <property type="match status" value="1"/>
</dbReference>
<name>A0A8H6E8G5_PETAA</name>
<dbReference type="Gene3D" id="3.40.50.300">
    <property type="entry name" value="P-loop containing nucleotide triphosphate hydrolases"/>
    <property type="match status" value="1"/>
</dbReference>
<evidence type="ECO:0000259" key="4">
    <source>
        <dbReference type="PROSITE" id="PS50837"/>
    </source>
</evidence>
<evidence type="ECO:0000256" key="1">
    <source>
        <dbReference type="ARBA" id="ARBA00022574"/>
    </source>
</evidence>
<feature type="repeat" description="WD" evidence="3">
    <location>
        <begin position="1157"/>
        <end position="1198"/>
    </location>
</feature>
<evidence type="ECO:0000313" key="6">
    <source>
        <dbReference type="Proteomes" id="UP000541154"/>
    </source>
</evidence>
<feature type="repeat" description="WD" evidence="3">
    <location>
        <begin position="1115"/>
        <end position="1156"/>
    </location>
</feature>
<dbReference type="InterPro" id="IPR027417">
    <property type="entry name" value="P-loop_NTPase"/>
</dbReference>
<feature type="repeat" description="WD" evidence="3">
    <location>
        <begin position="1031"/>
        <end position="1072"/>
    </location>
</feature>
<dbReference type="SUPFAM" id="SSF50998">
    <property type="entry name" value="Quinoprotein alcohol dehydrogenase-like"/>
    <property type="match status" value="2"/>
</dbReference>
<feature type="repeat" description="WD" evidence="3">
    <location>
        <begin position="1073"/>
        <end position="1114"/>
    </location>
</feature>
<dbReference type="Gene3D" id="2.130.10.10">
    <property type="entry name" value="YVTN repeat-like/Quinoprotein amine dehydrogenase"/>
    <property type="match status" value="8"/>
</dbReference>
<dbReference type="EMBL" id="SPNV01000054">
    <property type="protein sequence ID" value="KAF5863296.1"/>
    <property type="molecule type" value="Genomic_DNA"/>
</dbReference>
<dbReference type="PROSITE" id="PS50294">
    <property type="entry name" value="WD_REPEATS_REGION"/>
    <property type="match status" value="14"/>
</dbReference>
<feature type="repeat" description="WD" evidence="3">
    <location>
        <begin position="821"/>
        <end position="862"/>
    </location>
</feature>
<dbReference type="InterPro" id="IPR020472">
    <property type="entry name" value="WD40_PAC1"/>
</dbReference>
<sequence>MEPLSGAASVIAVIQLTGTIIQICSTYIGKVKDAKEDIIRLQQSIKALAVVLEALNKLLHESKGSELSTSRKLLSDVAYCSSTLTKLRERIDPDSTQKSRRRWTFHALKWPLKRTEVDKAVNDIMEYKTLFSLALEIDQTITTDLLSQKVDLSRLQVAKGSAFNDYENQHTECLPGTRVELLRDIDNWTKDPNGKCIFWLNGMAGTGKSTISRTVAGHLKRQNLLGASFFFKRGEQDRGDAKRLFSTLAKHLGNTMPQLIPSIRRAIEDDPDISERVLREQFEKLILQPVLEIDQGPNKLMVIVIDALDECDQEDDIQVILRLLPQVQKSNSVQLRFLLTSRPELPIRLGFEIVADAYQDLILHRIPTPVIERDIKLYFEDGFSKLKSKRSLPLDWPGDMTIKTLVERAVPLFISATTLYRFISDERWSPEERLRAILTDQTSYVTKMDSTYMPVLNQLLKGQDAQESRQLIQEFKDIVGVIIILVTPLSVNTLTRLVNMEANKIQVRLNLLHSVLDVPTELDQPVRILHLSFRDFLLDNVKKGNPFWISEKEVHQKLTTQCLKVMQCEHYGLRKNICNIHHDTTLRSEINKYIIDSHLPPELQYACRYWVHHLIQSYDPVNELIQAFSFLKVHFLHWMEAMSLLGIISEAVGIIRVLQSVIENDKDPEIVKFLYDAWRFVLMNRQIANTAPLQLYSSGLMFAPKTSAIRKLFESELLTWRQLPKVEKTWSGELQTLEGHSGLVQSVTFSPNGQLLASGSYDNTIKLWDPSTGDLHQTIEGHSSWVQSVAFSSDSQLLASSSWDNTIKLWDPSTGELRQTLEGHSGKVNMVTFSPDSQLLASSSYDKTIKLWDPSTGKLCQTLEGHSGEVNSVAYSPDSQLLASGSSDETIKLWDPSTGKLRQTLEGHSGEVNSVAFSPDSQLLASSSWDKTIKLWDPSTGKLHQTLKGHSGEVRSVAFSPDGQLLASSSWDNTIKLWDPSTGELRQTIKGHSHWVQSVAFSSDSQLLASGSSDNTIKLWDPSTGELHQTLEGHSDEVRSVAFSSDSKLLASSSDDDTTKLWDPSIGELRQTLEGHSAWVQSVAFSPDSQLLASSSLDKTIKLWDPSTGELRQTLEGHSGEVNSVAFSPDSQLLASCSRDKTIKLWDPSTGKLYQTLEGHSGLVQSVTFSPDSQLLASGSSDNTLKLWDPITGELRQTLKGHFHWVRSVTFSPDSQLLASCSQDKTIKLWDPSTGELRQTLKGHSSWVQSVTFSPDSQLLASGSSDNTIKLWDPSTGELRQTLEGHSDEVRSVAFSSDSKLLASSSDDDTTKLWDPSMGELRQTLEGHSHWVWAGANLKGLSILQDQWIFLQNRSILWLPPNYRPECLAFNAGILALGHASGRVSFISGFS</sequence>
<organism evidence="5 6">
    <name type="scientific">Petromyces alliaceus</name>
    <name type="common">Aspergillus alliaceus</name>
    <dbReference type="NCBI Taxonomy" id="209559"/>
    <lineage>
        <taxon>Eukaryota</taxon>
        <taxon>Fungi</taxon>
        <taxon>Dikarya</taxon>
        <taxon>Ascomycota</taxon>
        <taxon>Pezizomycotina</taxon>
        <taxon>Eurotiomycetes</taxon>
        <taxon>Eurotiomycetidae</taxon>
        <taxon>Eurotiales</taxon>
        <taxon>Aspergillaceae</taxon>
        <taxon>Aspergillus</taxon>
        <taxon>Aspergillus subgen. Circumdati</taxon>
    </lineage>
</organism>
<feature type="domain" description="NACHT" evidence="4">
    <location>
        <begin position="196"/>
        <end position="343"/>
    </location>
</feature>